<organism evidence="1 2">
    <name type="scientific">Arctium lappa</name>
    <name type="common">Greater burdock</name>
    <name type="synonym">Lappa major</name>
    <dbReference type="NCBI Taxonomy" id="4217"/>
    <lineage>
        <taxon>Eukaryota</taxon>
        <taxon>Viridiplantae</taxon>
        <taxon>Streptophyta</taxon>
        <taxon>Embryophyta</taxon>
        <taxon>Tracheophyta</taxon>
        <taxon>Spermatophyta</taxon>
        <taxon>Magnoliopsida</taxon>
        <taxon>eudicotyledons</taxon>
        <taxon>Gunneridae</taxon>
        <taxon>Pentapetalae</taxon>
        <taxon>asterids</taxon>
        <taxon>campanulids</taxon>
        <taxon>Asterales</taxon>
        <taxon>Asteraceae</taxon>
        <taxon>Carduoideae</taxon>
        <taxon>Cardueae</taxon>
        <taxon>Arctiinae</taxon>
        <taxon>Arctium</taxon>
    </lineage>
</organism>
<accession>A0ACB8XJY6</accession>
<sequence length="179" mass="20195">MHPVGVVICRSDDGTRKVRRSTLANFSSEDLCDGGVRRRSAAPTNWLLIHTSPYLRVGGDLLLRRTAAHERWRRSGFYLTAPAIWLSLSLLRRTAAGFSLTTPAIWLSLSLLTVWFLSHCSGVRWRRSGVEKGGGYLVININYFPGYEKLPCYETVITDFFLNLMKSHTVEKMTAGGRF</sequence>
<name>A0ACB8XJY6_ARCLA</name>
<keyword evidence="2" id="KW-1185">Reference proteome</keyword>
<proteinExistence type="predicted"/>
<evidence type="ECO:0000313" key="2">
    <source>
        <dbReference type="Proteomes" id="UP001055879"/>
    </source>
</evidence>
<reference evidence="1 2" key="2">
    <citation type="journal article" date="2022" name="Mol. Ecol. Resour.">
        <title>The genomes of chicory, endive, great burdock and yacon provide insights into Asteraceae paleo-polyploidization history and plant inulin production.</title>
        <authorList>
            <person name="Fan W."/>
            <person name="Wang S."/>
            <person name="Wang H."/>
            <person name="Wang A."/>
            <person name="Jiang F."/>
            <person name="Liu H."/>
            <person name="Zhao H."/>
            <person name="Xu D."/>
            <person name="Zhang Y."/>
        </authorList>
    </citation>
    <scope>NUCLEOTIDE SEQUENCE [LARGE SCALE GENOMIC DNA]</scope>
    <source>
        <strain evidence="2">cv. Niubang</strain>
    </source>
</reference>
<evidence type="ECO:0000313" key="1">
    <source>
        <dbReference type="EMBL" id="KAI3667547.1"/>
    </source>
</evidence>
<dbReference type="EMBL" id="CM042063">
    <property type="protein sequence ID" value="KAI3667547.1"/>
    <property type="molecule type" value="Genomic_DNA"/>
</dbReference>
<protein>
    <submittedName>
        <fullName evidence="1">Uncharacterized protein</fullName>
    </submittedName>
</protein>
<dbReference type="Proteomes" id="UP001055879">
    <property type="component" value="Linkage Group LG17"/>
</dbReference>
<reference evidence="2" key="1">
    <citation type="journal article" date="2022" name="Mol. Ecol. Resour.">
        <title>The genomes of chicory, endive, great burdock and yacon provide insights into Asteraceae palaeo-polyploidization history and plant inulin production.</title>
        <authorList>
            <person name="Fan W."/>
            <person name="Wang S."/>
            <person name="Wang H."/>
            <person name="Wang A."/>
            <person name="Jiang F."/>
            <person name="Liu H."/>
            <person name="Zhao H."/>
            <person name="Xu D."/>
            <person name="Zhang Y."/>
        </authorList>
    </citation>
    <scope>NUCLEOTIDE SEQUENCE [LARGE SCALE GENOMIC DNA]</scope>
    <source>
        <strain evidence="2">cv. Niubang</strain>
    </source>
</reference>
<gene>
    <name evidence="1" type="ORF">L6452_42612</name>
</gene>
<comment type="caution">
    <text evidence="1">The sequence shown here is derived from an EMBL/GenBank/DDBJ whole genome shotgun (WGS) entry which is preliminary data.</text>
</comment>